<organism evidence="2">
    <name type="scientific">gut metagenome</name>
    <dbReference type="NCBI Taxonomy" id="749906"/>
    <lineage>
        <taxon>unclassified sequences</taxon>
        <taxon>metagenomes</taxon>
        <taxon>organismal metagenomes</taxon>
    </lineage>
</organism>
<proteinExistence type="predicted"/>
<dbReference type="Pfam" id="PF00149">
    <property type="entry name" value="Metallophos"/>
    <property type="match status" value="1"/>
</dbReference>
<sequence length="566" mass="65546">MLKGMYSLPFYPFARPTRFIEFFFYPLFPSQQIPIMFRLSLLLLLFPLLASCELIDYHPYDTLARGSHHLTDPNLKHIEEICAGKKQIRFAQISDTQRWYDDTRAMVADINARKDIDFVIHCGDISDFGVTKEFELQRDILQKLRIPYVVLLGNHDCLGTGADTYRYIFGDPNFSFTAGNTQFLCINTNAFEYDYSTAVPDFSFIRKVYNELPPNITHTVVAMHAQPTSEQFNNNVANVFQYAIKQFPGLSFCLCGHGHATEENDLFGDGIIYYECACAKKRDTICSHLIQMVRINMKWFIFNTICLCFAWGIPHAVQAVSPTLPVDSLIRVVINDSIVLNLPDSLIRQLAIQSNQRDTLQTDSLKQLHHKQHNSGYERRLRKRMEGWIKLIPNQATLQFAGSIGLLNAGLGWHYGRGDHWETEFLIGFIPRYHSERTKATFTLKQHYVPWHCRMSSRWTIQPLTAGIGFNTISGDDFWKNLPDRYPHQYYGFSTKVRIHLFLGQRLRYAIPQHHRLLNQAVSLYYELSTCDLYLVSKIPTATSPGKKRSHWPLDYVGRCKVRWNI</sequence>
<dbReference type="InterPro" id="IPR029052">
    <property type="entry name" value="Metallo-depent_PP-like"/>
</dbReference>
<evidence type="ECO:0000313" key="2">
    <source>
        <dbReference type="EMBL" id="EJW96972.1"/>
    </source>
</evidence>
<dbReference type="GO" id="GO:0016787">
    <property type="term" value="F:hydrolase activity"/>
    <property type="evidence" value="ECO:0007669"/>
    <property type="project" value="InterPro"/>
</dbReference>
<gene>
    <name evidence="2" type="ORF">EVA_14919</name>
</gene>
<name>J9G574_9ZZZZ</name>
<evidence type="ECO:0000259" key="1">
    <source>
        <dbReference type="Pfam" id="PF00149"/>
    </source>
</evidence>
<comment type="caution">
    <text evidence="2">The sequence shown here is derived from an EMBL/GenBank/DDBJ whole genome shotgun (WGS) entry which is preliminary data.</text>
</comment>
<reference evidence="2" key="1">
    <citation type="journal article" date="2012" name="PLoS ONE">
        <title>Gene sets for utilization of primary and secondary nutrition supplies in the distal gut of endangered iberian lynx.</title>
        <authorList>
            <person name="Alcaide M."/>
            <person name="Messina E."/>
            <person name="Richter M."/>
            <person name="Bargiela R."/>
            <person name="Peplies J."/>
            <person name="Huws S.A."/>
            <person name="Newbold C.J."/>
            <person name="Golyshin P.N."/>
            <person name="Simon M.A."/>
            <person name="Lopez G."/>
            <person name="Yakimov M.M."/>
            <person name="Ferrer M."/>
        </authorList>
    </citation>
    <scope>NUCLEOTIDE SEQUENCE</scope>
</reference>
<dbReference type="Gene3D" id="3.60.21.10">
    <property type="match status" value="1"/>
</dbReference>
<dbReference type="PANTHER" id="PTHR43143:SF1">
    <property type="entry name" value="SERINE_THREONINE-PROTEIN PHOSPHATASE CPPED1"/>
    <property type="match status" value="1"/>
</dbReference>
<dbReference type="PANTHER" id="PTHR43143">
    <property type="entry name" value="METALLOPHOSPHOESTERASE, CALCINEURIN SUPERFAMILY"/>
    <property type="match status" value="1"/>
</dbReference>
<accession>J9G574</accession>
<protein>
    <submittedName>
        <fullName evidence="2">Protein containing Metallophosphoesterase domain protein</fullName>
    </submittedName>
</protein>
<dbReference type="AlphaFoldDB" id="J9G574"/>
<feature type="domain" description="Calcineurin-like phosphoesterase" evidence="1">
    <location>
        <begin position="88"/>
        <end position="259"/>
    </location>
</feature>
<dbReference type="InterPro" id="IPR004843">
    <property type="entry name" value="Calcineurin-like_PHP"/>
</dbReference>
<dbReference type="InterPro" id="IPR051918">
    <property type="entry name" value="STPP_CPPED1"/>
</dbReference>
<dbReference type="EMBL" id="AMCI01005005">
    <property type="protein sequence ID" value="EJW96972.1"/>
    <property type="molecule type" value="Genomic_DNA"/>
</dbReference>
<dbReference type="SUPFAM" id="SSF56300">
    <property type="entry name" value="Metallo-dependent phosphatases"/>
    <property type="match status" value="1"/>
</dbReference>